<dbReference type="PROSITE" id="PS00163">
    <property type="entry name" value="FUMARATE_LYASES"/>
    <property type="match status" value="1"/>
</dbReference>
<feature type="domain" description="Fumarate lyase N-terminal" evidence="14">
    <location>
        <begin position="58"/>
        <end position="303"/>
    </location>
</feature>
<comment type="pathway">
    <text evidence="2 13">Purine metabolism; AMP biosynthesis via de novo pathway; AMP from IMP: step 2/2.</text>
</comment>
<accession>A0A1J5IW10</accession>
<comment type="caution">
    <text evidence="16">The sequence shown here is derived from an EMBL/GenBank/DDBJ whole genome shotgun (WGS) entry which is preliminary data.</text>
</comment>
<name>A0A1J5IW10_9BACT</name>
<protein>
    <recommendedName>
        <fullName evidence="5 12">Adenylosuccinate lyase</fullName>
        <shortName evidence="13">ASL</shortName>
        <ecNumber evidence="4 12">4.3.2.2</ecNumber>
    </recommendedName>
    <alternativeName>
        <fullName evidence="10 13">Adenylosuccinase</fullName>
    </alternativeName>
</protein>
<keyword evidence="7 13" id="KW-0456">Lyase</keyword>
<evidence type="ECO:0000256" key="10">
    <source>
        <dbReference type="ARBA" id="ARBA00030717"/>
    </source>
</evidence>
<dbReference type="EMBL" id="MNZT01000058">
    <property type="protein sequence ID" value="OIP97359.1"/>
    <property type="molecule type" value="Genomic_DNA"/>
</dbReference>
<gene>
    <name evidence="16" type="ORF">AUK40_03365</name>
</gene>
<evidence type="ECO:0000256" key="4">
    <source>
        <dbReference type="ARBA" id="ARBA00012339"/>
    </source>
</evidence>
<dbReference type="NCBIfam" id="NF006764">
    <property type="entry name" value="PRK09285.1"/>
    <property type="match status" value="1"/>
</dbReference>
<dbReference type="InterPro" id="IPR024083">
    <property type="entry name" value="Fumarase/histidase_N"/>
</dbReference>
<evidence type="ECO:0000259" key="14">
    <source>
        <dbReference type="Pfam" id="PF00206"/>
    </source>
</evidence>
<dbReference type="InterPro" id="IPR004769">
    <property type="entry name" value="Pur_lyase"/>
</dbReference>
<evidence type="ECO:0000313" key="16">
    <source>
        <dbReference type="EMBL" id="OIP97359.1"/>
    </source>
</evidence>
<comment type="catalytic activity">
    <reaction evidence="11">
        <text>N(6)-(1,2-dicarboxyethyl)-AMP = fumarate + AMP</text>
        <dbReference type="Rhea" id="RHEA:16853"/>
        <dbReference type="ChEBI" id="CHEBI:29806"/>
        <dbReference type="ChEBI" id="CHEBI:57567"/>
        <dbReference type="ChEBI" id="CHEBI:456215"/>
        <dbReference type="EC" id="4.3.2.2"/>
    </reaction>
    <physiologicalReaction direction="left-to-right" evidence="11">
        <dbReference type="Rhea" id="RHEA:16854"/>
    </physiologicalReaction>
</comment>
<dbReference type="Pfam" id="PF08328">
    <property type="entry name" value="ASL_C"/>
    <property type="match status" value="1"/>
</dbReference>
<dbReference type="GO" id="GO:0006189">
    <property type="term" value="P:'de novo' IMP biosynthetic process"/>
    <property type="evidence" value="ECO:0007669"/>
    <property type="project" value="UniProtKB-UniPathway"/>
</dbReference>
<evidence type="ECO:0000256" key="11">
    <source>
        <dbReference type="ARBA" id="ARBA00049115"/>
    </source>
</evidence>
<feature type="domain" description="Adenylosuccinate lyase PurB C-terminal" evidence="15">
    <location>
        <begin position="322"/>
        <end position="436"/>
    </location>
</feature>
<dbReference type="UniPathway" id="UPA00074">
    <property type="reaction ID" value="UER00132"/>
</dbReference>
<dbReference type="Gene3D" id="1.10.275.10">
    <property type="entry name" value="Fumarase/aspartase (N-terminal domain)"/>
    <property type="match status" value="1"/>
</dbReference>
<dbReference type="InterPro" id="IPR000362">
    <property type="entry name" value="Fumarate_lyase_fam"/>
</dbReference>
<dbReference type="PANTHER" id="PTHR43411">
    <property type="entry name" value="ADENYLOSUCCINATE LYASE"/>
    <property type="match status" value="1"/>
</dbReference>
<dbReference type="NCBIfam" id="TIGR00928">
    <property type="entry name" value="purB"/>
    <property type="match status" value="1"/>
</dbReference>
<dbReference type="AlphaFoldDB" id="A0A1J5IW10"/>
<dbReference type="InterPro" id="IPR022761">
    <property type="entry name" value="Fumarate_lyase_N"/>
</dbReference>
<dbReference type="UniPathway" id="UPA00075">
    <property type="reaction ID" value="UER00336"/>
</dbReference>
<dbReference type="InterPro" id="IPR013539">
    <property type="entry name" value="PurB_C"/>
</dbReference>
<reference evidence="16 17" key="1">
    <citation type="journal article" date="2016" name="Environ. Microbiol.">
        <title>Genomic resolution of a cold subsurface aquifer community provides metabolic insights for novel microbes adapted to high CO concentrations.</title>
        <authorList>
            <person name="Probst A.J."/>
            <person name="Castelle C.J."/>
            <person name="Singh A."/>
            <person name="Brown C.T."/>
            <person name="Anantharaman K."/>
            <person name="Sharon I."/>
            <person name="Hug L.A."/>
            <person name="Burstein D."/>
            <person name="Emerson J.B."/>
            <person name="Thomas B.C."/>
            <person name="Banfield J.F."/>
        </authorList>
    </citation>
    <scope>NUCLEOTIDE SEQUENCE [LARGE SCALE GENOMIC DNA]</scope>
    <source>
        <strain evidence="16">CG2_30_54_11</strain>
    </source>
</reference>
<dbReference type="InterPro" id="IPR020557">
    <property type="entry name" value="Fumarate_lyase_CS"/>
</dbReference>
<dbReference type="InterPro" id="IPR047136">
    <property type="entry name" value="PurB_bact"/>
</dbReference>
<dbReference type="PRINTS" id="PR00149">
    <property type="entry name" value="FUMRATELYASE"/>
</dbReference>
<proteinExistence type="inferred from homology"/>
<dbReference type="GO" id="GO:0044208">
    <property type="term" value="P:'de novo' AMP biosynthetic process"/>
    <property type="evidence" value="ECO:0007669"/>
    <property type="project" value="UniProtKB-UniPathway"/>
</dbReference>
<evidence type="ECO:0000256" key="8">
    <source>
        <dbReference type="ARBA" id="ARBA00024477"/>
    </source>
</evidence>
<evidence type="ECO:0000256" key="13">
    <source>
        <dbReference type="RuleBase" id="RU361172"/>
    </source>
</evidence>
<comment type="similarity">
    <text evidence="3 13">Belongs to the lyase 1 family. Adenylosuccinate lyase subfamily.</text>
</comment>
<dbReference type="SUPFAM" id="SSF48557">
    <property type="entry name" value="L-aspartase-like"/>
    <property type="match status" value="1"/>
</dbReference>
<dbReference type="GO" id="GO:0004018">
    <property type="term" value="F:N6-(1,2-dicarboxyethyl)AMP AMP-lyase (fumarate-forming) activity"/>
    <property type="evidence" value="ECO:0007669"/>
    <property type="project" value="UniProtKB-UniRule"/>
</dbReference>
<dbReference type="STRING" id="1817892.AUK40_03365"/>
<organism evidence="16 17">
    <name type="scientific">Candidatus Wirthbacteria bacterium CG2_30_54_11</name>
    <dbReference type="NCBI Taxonomy" id="1817892"/>
    <lineage>
        <taxon>Bacteria</taxon>
        <taxon>Candidatus Wirthbacteria</taxon>
    </lineage>
</organism>
<keyword evidence="6 13" id="KW-0658">Purine biosynthesis</keyword>
<sequence>MLTSLSPLDGRYQAAAEPLSVFFSEFSLIKYRFFIEVEYLIAFLDEIGAPVSGAGQEKLRKAALDLSVADGERVKEIEKTTNHDVKSVEYLLREKLDSLKLGKLKQWTHFALTSEDINNLAYGLMLHNSLEQVILPGMERVVQTVRELASSNQGTVMLARTHGQSASPTTFGKEMAVFVHRLDRHRELVAQVKIQGKLAGATGNYNAHTVAFPVVNWPRFAEKFVRSLGLVHNPLTTQIENHDSWAELFHAVIRFNTVLIGFDQDMWRYISDGYVVQQPKKGEVGSSTMPHKVNPIQFENSEGNLQLANAGLGFMAEKFLVSRLQRDLTDSTVERSIGSFLGYSLLGYESCLKGLAKVHANTRLMAEDVGRHPEVLAEAVQTILRREGIEDAYEQLKALTRGEGITLEQLRSWTSGLKVSKAVKAELSALTPEGYIGLAQKMVKGSTAR</sequence>
<evidence type="ECO:0000256" key="6">
    <source>
        <dbReference type="ARBA" id="ARBA00022755"/>
    </source>
</evidence>
<evidence type="ECO:0000256" key="7">
    <source>
        <dbReference type="ARBA" id="ARBA00023239"/>
    </source>
</evidence>
<dbReference type="GO" id="GO:0070626">
    <property type="term" value="F:(S)-2-(5-amino-1-(5-phospho-D-ribosyl)imidazole-4-carboxamido) succinate lyase (fumarate-forming) activity"/>
    <property type="evidence" value="ECO:0007669"/>
    <property type="project" value="RHEA"/>
</dbReference>
<comment type="function">
    <text evidence="9">Catalyzes two reactions in de novo purine nucleotide biosynthesis. Catalyzes the breakdown of 5-aminoimidazole- (N-succinylocarboxamide) ribotide (SAICAR or 2-[5-amino-1-(5-phospho-beta-D-ribosyl)imidazole-4-carboxamido]succinate) to 5-aminoimidazole-4-carboxamide ribotide (AICAR or 5-amino-1-(5-phospho-beta-D-ribosyl)imidazole-4-carboxamide) and fumarate, and of adenylosuccinate (ADS or N(6)-(1,2-dicarboxyethyl)-AMP) to adenosine monophosphate (AMP) and fumarate.</text>
</comment>
<evidence type="ECO:0000256" key="12">
    <source>
        <dbReference type="NCBIfam" id="TIGR00928"/>
    </source>
</evidence>
<evidence type="ECO:0000313" key="17">
    <source>
        <dbReference type="Proteomes" id="UP000183245"/>
    </source>
</evidence>
<dbReference type="EC" id="4.3.2.2" evidence="4 12"/>
<dbReference type="Gene3D" id="1.10.40.30">
    <property type="entry name" value="Fumarase/aspartase (C-terminal domain)"/>
    <property type="match status" value="1"/>
</dbReference>
<evidence type="ECO:0000259" key="15">
    <source>
        <dbReference type="Pfam" id="PF08328"/>
    </source>
</evidence>
<evidence type="ECO:0000256" key="1">
    <source>
        <dbReference type="ARBA" id="ARBA00004706"/>
    </source>
</evidence>
<evidence type="ECO:0000256" key="2">
    <source>
        <dbReference type="ARBA" id="ARBA00004734"/>
    </source>
</evidence>
<comment type="pathway">
    <text evidence="1 13">Purine metabolism; IMP biosynthesis via de novo pathway; 5-amino-1-(5-phospho-D-ribosyl)imidazole-4-carboxamide from 5-amino-1-(5-phospho-D-ribosyl)imidazole-4-carboxylate: step 2/2.</text>
</comment>
<dbReference type="PANTHER" id="PTHR43411:SF1">
    <property type="entry name" value="ADENYLOSUCCINATE LYASE"/>
    <property type="match status" value="1"/>
</dbReference>
<comment type="catalytic activity">
    <reaction evidence="8">
        <text>(2S)-2-[5-amino-1-(5-phospho-beta-D-ribosyl)imidazole-4-carboxamido]succinate = 5-amino-1-(5-phospho-beta-D-ribosyl)imidazole-4-carboxamide + fumarate</text>
        <dbReference type="Rhea" id="RHEA:23920"/>
        <dbReference type="ChEBI" id="CHEBI:29806"/>
        <dbReference type="ChEBI" id="CHEBI:58443"/>
        <dbReference type="ChEBI" id="CHEBI:58475"/>
        <dbReference type="EC" id="4.3.2.2"/>
    </reaction>
    <physiologicalReaction direction="left-to-right" evidence="8">
        <dbReference type="Rhea" id="RHEA:23921"/>
    </physiologicalReaction>
</comment>
<dbReference type="InterPro" id="IPR008948">
    <property type="entry name" value="L-Aspartase-like"/>
</dbReference>
<evidence type="ECO:0000256" key="3">
    <source>
        <dbReference type="ARBA" id="ARBA00008273"/>
    </source>
</evidence>
<evidence type="ECO:0000256" key="5">
    <source>
        <dbReference type="ARBA" id="ARBA00017058"/>
    </source>
</evidence>
<dbReference type="Gene3D" id="1.20.200.10">
    <property type="entry name" value="Fumarase/aspartase (Central domain)"/>
    <property type="match status" value="1"/>
</dbReference>
<dbReference type="Proteomes" id="UP000183245">
    <property type="component" value="Unassembled WGS sequence"/>
</dbReference>
<dbReference type="Pfam" id="PF00206">
    <property type="entry name" value="Lyase_1"/>
    <property type="match status" value="1"/>
</dbReference>
<evidence type="ECO:0000256" key="9">
    <source>
        <dbReference type="ARBA" id="ARBA00025012"/>
    </source>
</evidence>